<feature type="region of interest" description="Disordered" evidence="1">
    <location>
        <begin position="158"/>
        <end position="188"/>
    </location>
</feature>
<evidence type="ECO:0000256" key="1">
    <source>
        <dbReference type="SAM" id="MobiDB-lite"/>
    </source>
</evidence>
<proteinExistence type="predicted"/>
<dbReference type="GO" id="GO:0046983">
    <property type="term" value="F:protein dimerization activity"/>
    <property type="evidence" value="ECO:0007669"/>
    <property type="project" value="InterPro"/>
</dbReference>
<keyword evidence="4" id="KW-1185">Reference proteome</keyword>
<dbReference type="InterPro" id="IPR036047">
    <property type="entry name" value="F-box-like_dom_sf"/>
</dbReference>
<name>A0AA38SLY9_9ASTR</name>
<evidence type="ECO:0000313" key="3">
    <source>
        <dbReference type="EMBL" id="KAJ9545144.1"/>
    </source>
</evidence>
<dbReference type="InterPro" id="IPR008906">
    <property type="entry name" value="HATC_C_dom"/>
</dbReference>
<dbReference type="InterPro" id="IPR012337">
    <property type="entry name" value="RNaseH-like_sf"/>
</dbReference>
<evidence type="ECO:0000313" key="4">
    <source>
        <dbReference type="Proteomes" id="UP001172457"/>
    </source>
</evidence>
<feature type="compositionally biased region" description="Polar residues" evidence="1">
    <location>
        <begin position="159"/>
        <end position="169"/>
    </location>
</feature>
<dbReference type="EMBL" id="JARYMX010000006">
    <property type="protein sequence ID" value="KAJ9545144.1"/>
    <property type="molecule type" value="Genomic_DNA"/>
</dbReference>
<organism evidence="3 4">
    <name type="scientific">Centaurea solstitialis</name>
    <name type="common">yellow star-thistle</name>
    <dbReference type="NCBI Taxonomy" id="347529"/>
    <lineage>
        <taxon>Eukaryota</taxon>
        <taxon>Viridiplantae</taxon>
        <taxon>Streptophyta</taxon>
        <taxon>Embryophyta</taxon>
        <taxon>Tracheophyta</taxon>
        <taxon>Spermatophyta</taxon>
        <taxon>Magnoliopsida</taxon>
        <taxon>eudicotyledons</taxon>
        <taxon>Gunneridae</taxon>
        <taxon>Pentapetalae</taxon>
        <taxon>asterids</taxon>
        <taxon>campanulids</taxon>
        <taxon>Asterales</taxon>
        <taxon>Asteraceae</taxon>
        <taxon>Carduoideae</taxon>
        <taxon>Cardueae</taxon>
        <taxon>Centaureinae</taxon>
        <taxon>Centaurea</taxon>
    </lineage>
</organism>
<dbReference type="SUPFAM" id="SSF53098">
    <property type="entry name" value="Ribonuclease H-like"/>
    <property type="match status" value="1"/>
</dbReference>
<evidence type="ECO:0000259" key="2">
    <source>
        <dbReference type="Pfam" id="PF05699"/>
    </source>
</evidence>
<reference evidence="3" key="1">
    <citation type="submission" date="2023-03" db="EMBL/GenBank/DDBJ databases">
        <title>Chromosome-scale reference genome and RAD-based genetic map of yellow starthistle (Centaurea solstitialis) reveal putative structural variation and QTLs associated with invader traits.</title>
        <authorList>
            <person name="Reatini B."/>
            <person name="Cang F.A."/>
            <person name="Jiang Q."/>
            <person name="Mckibben M.T.W."/>
            <person name="Barker M.S."/>
            <person name="Rieseberg L.H."/>
            <person name="Dlugosch K.M."/>
        </authorList>
    </citation>
    <scope>NUCLEOTIDE SEQUENCE</scope>
    <source>
        <strain evidence="3">CAN-66</strain>
        <tissue evidence="3">Leaf</tissue>
    </source>
</reference>
<accession>A0AA38SLY9</accession>
<dbReference type="Pfam" id="PF05699">
    <property type="entry name" value="Dimer_Tnp_hAT"/>
    <property type="match status" value="1"/>
</dbReference>
<gene>
    <name evidence="3" type="ORF">OSB04_024851</name>
</gene>
<dbReference type="AlphaFoldDB" id="A0AA38SLY9"/>
<sequence length="421" mass="47324">MEPSDWWSTYGSETPEVAEVAKKVLSQPISSSSAERNWSTYPYIHRVKRNRLNCTRADKLVFIHSNIRLQSRFLEGYKLSPHKKWDIDPENTHLEGSSTRLEDMQSEGLDEDAINNGKKKEAESRVNNAQVLNRVWLAFATTAQIDYKRRRALKAKHTSLYSERSGQGKTSKKWKAEEHSSRPSSGRKKMNHILDLPYEMLTTILIMLASSYGGAGDIVRLSSTCAKFMSLATEPHVLKAVNFRSLTPTEDYEPHHTLNGLLCQCAQAGNLTAEAMLGRALLFNDYWFWNVLNEDGKPLIAREGPASGVLLHEKLVRAFIAYSGGADMAPMRIPLFSYMISFLGYDVARQCGILLAVTNLCSFEIIRLKVHKLSNIPEYSGNNVSMNGLNNAMARLTPPSGAAHRERLLALFDEFFPSPPI</sequence>
<protein>
    <recommendedName>
        <fullName evidence="2">HAT C-terminal dimerisation domain-containing protein</fullName>
    </recommendedName>
</protein>
<dbReference type="Proteomes" id="UP001172457">
    <property type="component" value="Chromosome 6"/>
</dbReference>
<feature type="domain" description="HAT C-terminal dimerisation" evidence="2">
    <location>
        <begin position="1"/>
        <end position="67"/>
    </location>
</feature>
<comment type="caution">
    <text evidence="3">The sequence shown here is derived from an EMBL/GenBank/DDBJ whole genome shotgun (WGS) entry which is preliminary data.</text>
</comment>
<dbReference type="SUPFAM" id="SSF81383">
    <property type="entry name" value="F-box domain"/>
    <property type="match status" value="1"/>
</dbReference>